<dbReference type="AlphaFoldDB" id="A0A7X5LJ25"/>
<feature type="transmembrane region" description="Helical" evidence="1">
    <location>
        <begin position="38"/>
        <end position="60"/>
    </location>
</feature>
<evidence type="ECO:0000313" key="3">
    <source>
        <dbReference type="EMBL" id="NDV90275.1"/>
    </source>
</evidence>
<evidence type="ECO:0000256" key="1">
    <source>
        <dbReference type="SAM" id="Phobius"/>
    </source>
</evidence>
<name>A0A7X5LJ25_9ALTE</name>
<dbReference type="RefSeq" id="WP_163083868.1">
    <property type="nucleotide sequence ID" value="NZ_JAAAWN010000003.1"/>
</dbReference>
<proteinExistence type="predicted"/>
<keyword evidence="1" id="KW-1133">Transmembrane helix</keyword>
<dbReference type="PANTHER" id="PTHR34473">
    <property type="entry name" value="UPF0699 TRANSMEMBRANE PROTEIN YDBS"/>
    <property type="match status" value="1"/>
</dbReference>
<protein>
    <submittedName>
        <fullName evidence="3">PH domain-containing protein</fullName>
    </submittedName>
</protein>
<feature type="domain" description="YdbS-like PH" evidence="2">
    <location>
        <begin position="99"/>
        <end position="175"/>
    </location>
</feature>
<evidence type="ECO:0000313" key="4">
    <source>
        <dbReference type="Proteomes" id="UP000470213"/>
    </source>
</evidence>
<organism evidence="3 4">
    <name type="scientific">Alteromonas profundi</name>
    <dbReference type="NCBI Taxonomy" id="2696062"/>
    <lineage>
        <taxon>Bacteria</taxon>
        <taxon>Pseudomonadati</taxon>
        <taxon>Pseudomonadota</taxon>
        <taxon>Gammaproteobacteria</taxon>
        <taxon>Alteromonadales</taxon>
        <taxon>Alteromonadaceae</taxon>
        <taxon>Alteromonas/Salinimonas group</taxon>
        <taxon>Alteromonas</taxon>
    </lineage>
</organism>
<gene>
    <name evidence="3" type="ORF">GTH32_03580</name>
</gene>
<reference evidence="3 4" key="1">
    <citation type="submission" date="2020-01" db="EMBL/GenBank/DDBJ databases">
        <authorList>
            <person name="Chen J."/>
            <person name="Zhu S."/>
            <person name="Yang J."/>
        </authorList>
    </citation>
    <scope>NUCLEOTIDE SEQUENCE [LARGE SCALE GENOMIC DNA]</scope>
    <source>
        <strain evidence="3 4">345S023</strain>
    </source>
</reference>
<accession>A0A7X5LJ25</accession>
<dbReference type="PANTHER" id="PTHR34473:SF2">
    <property type="entry name" value="UPF0699 TRANSMEMBRANE PROTEIN YDBT"/>
    <property type="match status" value="1"/>
</dbReference>
<dbReference type="Proteomes" id="UP000470213">
    <property type="component" value="Unassembled WGS sequence"/>
</dbReference>
<keyword evidence="1" id="KW-0812">Transmembrane</keyword>
<feature type="transmembrane region" description="Helical" evidence="1">
    <location>
        <begin position="72"/>
        <end position="94"/>
    </location>
</feature>
<dbReference type="InterPro" id="IPR005182">
    <property type="entry name" value="YdbS-like_PH"/>
</dbReference>
<comment type="caution">
    <text evidence="3">The sequence shown here is derived from an EMBL/GenBank/DDBJ whole genome shotgun (WGS) entry which is preliminary data.</text>
</comment>
<evidence type="ECO:0000259" key="2">
    <source>
        <dbReference type="Pfam" id="PF03703"/>
    </source>
</evidence>
<dbReference type="EMBL" id="JAAAWN010000003">
    <property type="protein sequence ID" value="NDV90275.1"/>
    <property type="molecule type" value="Genomic_DNA"/>
</dbReference>
<keyword evidence="4" id="KW-1185">Reference proteome</keyword>
<keyword evidence="1" id="KW-0472">Membrane</keyword>
<sequence>MVDTDTQTEPFSNRVIALDTLPTFEGGALEAISPRYRVINVSLSVAITLILVAIFTLIRWQPLVDVPSPLLLSYPYACMVVAVLGGLGALYHVFADVKIKYALREQDLCLQKGLIFRQLACQPILRVQHVETKRGPLTRLAGLASLQVFSAGGEYHTFEIPGLPVARAEQLRQFILNHKDVSAK</sequence>
<dbReference type="Pfam" id="PF03703">
    <property type="entry name" value="bPH_2"/>
    <property type="match status" value="1"/>
</dbReference>